<keyword evidence="3 6" id="KW-0812">Transmembrane</keyword>
<evidence type="ECO:0000256" key="4">
    <source>
        <dbReference type="ARBA" id="ARBA00022989"/>
    </source>
</evidence>
<keyword evidence="4 6" id="KW-1133">Transmembrane helix</keyword>
<evidence type="ECO:0000313" key="9">
    <source>
        <dbReference type="EMBL" id="OGG46133.1"/>
    </source>
</evidence>
<dbReference type="EMBL" id="MFKF01000340">
    <property type="protein sequence ID" value="OGG46133.1"/>
    <property type="molecule type" value="Genomic_DNA"/>
</dbReference>
<dbReference type="Proteomes" id="UP000178606">
    <property type="component" value="Unassembled WGS sequence"/>
</dbReference>
<comment type="subcellular location">
    <subcellularLocation>
        <location evidence="1">Cell membrane</location>
        <topology evidence="1">Multi-pass membrane protein</topology>
    </subcellularLocation>
</comment>
<feature type="transmembrane region" description="Helical" evidence="6">
    <location>
        <begin position="324"/>
        <end position="345"/>
    </location>
</feature>
<name>A0A1F6CAB3_HANXR</name>
<dbReference type="InterPro" id="IPR025857">
    <property type="entry name" value="MacB_PCD"/>
</dbReference>
<dbReference type="InterPro" id="IPR003838">
    <property type="entry name" value="ABC3_permease_C"/>
</dbReference>
<evidence type="ECO:0000313" key="10">
    <source>
        <dbReference type="Proteomes" id="UP000178606"/>
    </source>
</evidence>
<keyword evidence="5 6" id="KW-0472">Membrane</keyword>
<dbReference type="GO" id="GO:0005886">
    <property type="term" value="C:plasma membrane"/>
    <property type="evidence" value="ECO:0007669"/>
    <property type="project" value="UniProtKB-SubCell"/>
</dbReference>
<feature type="domain" description="ABC3 transporter permease C-terminal" evidence="7">
    <location>
        <begin position="660"/>
        <end position="773"/>
    </location>
</feature>
<feature type="transmembrane region" description="Helical" evidence="6">
    <location>
        <begin position="268"/>
        <end position="290"/>
    </location>
</feature>
<comment type="caution">
    <text evidence="9">The sequence shown here is derived from an EMBL/GenBank/DDBJ whole genome shotgun (WGS) entry which is preliminary data.</text>
</comment>
<protein>
    <recommendedName>
        <fullName evidence="11">ABC transporter permease</fullName>
    </recommendedName>
</protein>
<evidence type="ECO:0008006" key="11">
    <source>
        <dbReference type="Google" id="ProtNLM"/>
    </source>
</evidence>
<evidence type="ECO:0000256" key="2">
    <source>
        <dbReference type="ARBA" id="ARBA00022475"/>
    </source>
</evidence>
<feature type="transmembrane region" description="Helical" evidence="6">
    <location>
        <begin position="20"/>
        <end position="41"/>
    </location>
</feature>
<dbReference type="Pfam" id="PF02687">
    <property type="entry name" value="FtsX"/>
    <property type="match status" value="2"/>
</dbReference>
<dbReference type="InterPro" id="IPR050250">
    <property type="entry name" value="Macrolide_Exporter_MacB"/>
</dbReference>
<evidence type="ECO:0000256" key="3">
    <source>
        <dbReference type="ARBA" id="ARBA00022692"/>
    </source>
</evidence>
<feature type="transmembrane region" description="Helical" evidence="6">
    <location>
        <begin position="693"/>
        <end position="721"/>
    </location>
</feature>
<reference evidence="9 10" key="1">
    <citation type="journal article" date="2016" name="Nat. Commun.">
        <title>Thousands of microbial genomes shed light on interconnected biogeochemical processes in an aquifer system.</title>
        <authorList>
            <person name="Anantharaman K."/>
            <person name="Brown C.T."/>
            <person name="Hug L.A."/>
            <person name="Sharon I."/>
            <person name="Castelle C.J."/>
            <person name="Probst A.J."/>
            <person name="Thomas B.C."/>
            <person name="Singh A."/>
            <person name="Wilkins M.J."/>
            <person name="Karaoz U."/>
            <person name="Brodie E.L."/>
            <person name="Williams K.H."/>
            <person name="Hubbard S.S."/>
            <person name="Banfield J.F."/>
        </authorList>
    </citation>
    <scope>NUCLEOTIDE SEQUENCE [LARGE SCALE GENOMIC DNA]</scope>
    <source>
        <strain evidence="10">RIFCSPLOWO2_12_FULL_64_10</strain>
    </source>
</reference>
<dbReference type="PANTHER" id="PTHR30572">
    <property type="entry name" value="MEMBRANE COMPONENT OF TRANSPORTER-RELATED"/>
    <property type="match status" value="1"/>
</dbReference>
<keyword evidence="2" id="KW-1003">Cell membrane</keyword>
<feature type="transmembrane region" description="Helical" evidence="6">
    <location>
        <begin position="657"/>
        <end position="681"/>
    </location>
</feature>
<evidence type="ECO:0000256" key="6">
    <source>
        <dbReference type="SAM" id="Phobius"/>
    </source>
</evidence>
<proteinExistence type="predicted"/>
<organism evidence="9 10">
    <name type="scientific">Handelsmanbacteria sp. (strain RIFCSPLOWO2_12_FULL_64_10)</name>
    <dbReference type="NCBI Taxonomy" id="1817868"/>
    <lineage>
        <taxon>Bacteria</taxon>
        <taxon>Candidatus Handelsmaniibacteriota</taxon>
    </lineage>
</organism>
<feature type="transmembrane region" description="Helical" evidence="6">
    <location>
        <begin position="741"/>
        <end position="761"/>
    </location>
</feature>
<feature type="transmembrane region" description="Helical" evidence="6">
    <location>
        <begin position="365"/>
        <end position="386"/>
    </location>
</feature>
<accession>A0A1F6CAB3</accession>
<sequence length="780" mass="87673">MLRNYLTVAVRNLLRHKGYSAINIAGLAVGMACCFLILLLVQDELSYDRRHPYADRTYRVVQEQSALTPAILAPTLKGAFPEVQAVVRFSHYGNTLINYQGKRFFEKRFCFVDPNVFEVFSFPLVKGDPRTALLEPNTVVIAEEMAQKYFGDEDPMGKTLMYWRTPYQVTGVLKNPPHNTHLKCDFLASLRTRKGEEMREWFMHAAYTYVVLSEGYPAGEMERKFPEFSKQHVDRRAGSLKFSLQRLADIHLHSHLIGEIEPNSDIRYLSIFAAVAFLILLIACINFINLSTARSAHRAREVGMRKVLGAYRLQLVRQFLGESVLMSLIALALAASLVEVLLPGLNALFEKDLEVHYLSDWRIPAGYLLIALLVGVFSGAYSAFYLSTFEPVRVLKGTFRSGTLNSYLRRGLVIFQFVISIALIVSTTIIHSQLQFIQNKDLGFDKEQVVVISGAGALGKGYEAFKNELLGYPNIRRVTGGAPPGEVGGRVDVVYQKDGSKLEYYRHEVDHDYLKTLDIEVVAGRDFSRDYGTDSSAVLVNETYARTEGWDARVFEEGGDTIKSVRDYVGREGRVIGLVRDFHHKSLHEEIRPMAIYLKPGVKPDILVRIGPGDVRETLAFLKKKWETFVPARPFQYAFLDEYLDRLYQKEQRLGRIFGTFSLLTVFVACLGLFGLAAFTAEQRTKEIGIRKVLGASVASIVALLSKEFVLLVGVANLIAWPVAYYAMSRWLQDFAYRIELGPGVFVTGGVLALAIALLTVSAQAVRAARANPVDALRYE</sequence>
<evidence type="ECO:0000256" key="1">
    <source>
        <dbReference type="ARBA" id="ARBA00004651"/>
    </source>
</evidence>
<evidence type="ECO:0000259" key="7">
    <source>
        <dbReference type="Pfam" id="PF02687"/>
    </source>
</evidence>
<dbReference type="PANTHER" id="PTHR30572:SF18">
    <property type="entry name" value="ABC-TYPE MACROLIDE FAMILY EXPORT SYSTEM PERMEASE COMPONENT 2"/>
    <property type="match status" value="1"/>
</dbReference>
<dbReference type="GO" id="GO:0022857">
    <property type="term" value="F:transmembrane transporter activity"/>
    <property type="evidence" value="ECO:0007669"/>
    <property type="project" value="TreeGrafter"/>
</dbReference>
<feature type="transmembrane region" description="Helical" evidence="6">
    <location>
        <begin position="407"/>
        <end position="430"/>
    </location>
</feature>
<feature type="domain" description="ABC3 transporter permease C-terminal" evidence="7">
    <location>
        <begin position="274"/>
        <end position="391"/>
    </location>
</feature>
<evidence type="ECO:0000259" key="8">
    <source>
        <dbReference type="Pfam" id="PF12704"/>
    </source>
</evidence>
<dbReference type="AlphaFoldDB" id="A0A1F6CAB3"/>
<feature type="domain" description="MacB-like periplasmic core" evidence="8">
    <location>
        <begin position="20"/>
        <end position="215"/>
    </location>
</feature>
<gene>
    <name evidence="9" type="ORF">A3F84_06205</name>
</gene>
<evidence type="ECO:0000256" key="5">
    <source>
        <dbReference type="ARBA" id="ARBA00023136"/>
    </source>
</evidence>
<dbReference type="Pfam" id="PF12704">
    <property type="entry name" value="MacB_PCD"/>
    <property type="match status" value="1"/>
</dbReference>
<dbReference type="PROSITE" id="PS51257">
    <property type="entry name" value="PROKAR_LIPOPROTEIN"/>
    <property type="match status" value="1"/>
</dbReference>